<dbReference type="InterPro" id="IPR029068">
    <property type="entry name" value="Glyas_Bleomycin-R_OHBP_Dase"/>
</dbReference>
<comment type="caution">
    <text evidence="2">The sequence shown here is derived from an EMBL/GenBank/DDBJ whole genome shotgun (WGS) entry which is preliminary data.</text>
</comment>
<protein>
    <recommendedName>
        <fullName evidence="1">VOC domain-containing protein</fullName>
    </recommendedName>
</protein>
<organism evidence="2 3">
    <name type="scientific">Lacrimispora celerecrescens</name>
    <dbReference type="NCBI Taxonomy" id="29354"/>
    <lineage>
        <taxon>Bacteria</taxon>
        <taxon>Bacillati</taxon>
        <taxon>Bacillota</taxon>
        <taxon>Clostridia</taxon>
        <taxon>Lachnospirales</taxon>
        <taxon>Lachnospiraceae</taxon>
        <taxon>Lacrimispora</taxon>
    </lineage>
</organism>
<evidence type="ECO:0000313" key="3">
    <source>
        <dbReference type="Proteomes" id="UP000028525"/>
    </source>
</evidence>
<keyword evidence="3" id="KW-1185">Reference proteome</keyword>
<name>A0A084JM09_9FIRM</name>
<dbReference type="AlphaFoldDB" id="A0A084JM09"/>
<dbReference type="STRING" id="29354.IO98_10830"/>
<dbReference type="RefSeq" id="WP_038280900.1">
    <property type="nucleotide sequence ID" value="NZ_JPME01000013.1"/>
</dbReference>
<proteinExistence type="predicted"/>
<dbReference type="InterPro" id="IPR004360">
    <property type="entry name" value="Glyas_Fos-R_dOase_dom"/>
</dbReference>
<reference evidence="2 3" key="1">
    <citation type="submission" date="2014-07" db="EMBL/GenBank/DDBJ databases">
        <title>Draft genome of Clostridium celerecrescens 152B isolated from sediments associated with methane hydrate from Krishna Godavari basin.</title>
        <authorList>
            <person name="Honkalas V.S."/>
            <person name="Dabir A.P."/>
            <person name="Arora P."/>
            <person name="Dhakephalkar P.K."/>
        </authorList>
    </citation>
    <scope>NUCLEOTIDE SEQUENCE [LARGE SCALE GENOMIC DNA]</scope>
    <source>
        <strain evidence="2 3">152B</strain>
    </source>
</reference>
<sequence length="124" mass="13787">MLKNKPSGVAHVAIPTDEPEATVAFYENLGFTRLVDGGIRGMLQCGTCVIEYYPRRQEIKPIGNIDHIALTCENLDEAYEEIVAQGHKLLSDGIESNQMFAPLPNRFFLFQGPNGEKIEFCKVG</sequence>
<accession>A0A084JM09</accession>
<dbReference type="PROSITE" id="PS51819">
    <property type="entry name" value="VOC"/>
    <property type="match status" value="1"/>
</dbReference>
<evidence type="ECO:0000313" key="2">
    <source>
        <dbReference type="EMBL" id="KEZ89993.1"/>
    </source>
</evidence>
<dbReference type="Proteomes" id="UP000028525">
    <property type="component" value="Unassembled WGS sequence"/>
</dbReference>
<dbReference type="CDD" id="cd06587">
    <property type="entry name" value="VOC"/>
    <property type="match status" value="1"/>
</dbReference>
<evidence type="ECO:0000259" key="1">
    <source>
        <dbReference type="PROSITE" id="PS51819"/>
    </source>
</evidence>
<dbReference type="OrthoDB" id="371072at2"/>
<dbReference type="InterPro" id="IPR037523">
    <property type="entry name" value="VOC_core"/>
</dbReference>
<dbReference type="Gene3D" id="3.10.180.10">
    <property type="entry name" value="2,3-Dihydroxybiphenyl 1,2-Dioxygenase, domain 1"/>
    <property type="match status" value="1"/>
</dbReference>
<feature type="domain" description="VOC" evidence="1">
    <location>
        <begin position="8"/>
        <end position="123"/>
    </location>
</feature>
<dbReference type="EMBL" id="JPME01000013">
    <property type="protein sequence ID" value="KEZ89993.1"/>
    <property type="molecule type" value="Genomic_DNA"/>
</dbReference>
<gene>
    <name evidence="2" type="ORF">IO98_10830</name>
</gene>
<dbReference type="SUPFAM" id="SSF54593">
    <property type="entry name" value="Glyoxalase/Bleomycin resistance protein/Dihydroxybiphenyl dioxygenase"/>
    <property type="match status" value="1"/>
</dbReference>
<dbReference type="Pfam" id="PF00903">
    <property type="entry name" value="Glyoxalase"/>
    <property type="match status" value="1"/>
</dbReference>